<dbReference type="SUPFAM" id="SSF51197">
    <property type="entry name" value="Clavaminate synthase-like"/>
    <property type="match status" value="1"/>
</dbReference>
<evidence type="ECO:0000313" key="12">
    <source>
        <dbReference type="Proteomes" id="UP001372338"/>
    </source>
</evidence>
<dbReference type="Proteomes" id="UP001372338">
    <property type="component" value="Unassembled WGS sequence"/>
</dbReference>
<comment type="caution">
    <text evidence="11">The sequence shown here is derived from an EMBL/GenBank/DDBJ whole genome shotgun (WGS) entry which is preliminary data.</text>
</comment>
<dbReference type="InterPro" id="IPR026992">
    <property type="entry name" value="DIOX_N"/>
</dbReference>
<dbReference type="Pfam" id="PF03171">
    <property type="entry name" value="2OG-FeII_Oxy"/>
    <property type="match status" value="1"/>
</dbReference>
<keyword evidence="4 9" id="KW-0560">Oxidoreductase</keyword>
<proteinExistence type="inferred from homology"/>
<protein>
    <recommendedName>
        <fullName evidence="10">Fe2OG dioxygenase domain-containing protein</fullName>
    </recommendedName>
</protein>
<evidence type="ECO:0000256" key="3">
    <source>
        <dbReference type="ARBA" id="ARBA00022723"/>
    </source>
</evidence>
<evidence type="ECO:0000256" key="7">
    <source>
        <dbReference type="ARBA" id="ARBA00043997"/>
    </source>
</evidence>
<dbReference type="AlphaFoldDB" id="A0AAN9E703"/>
<dbReference type="FunFam" id="2.60.120.330:FF:000003">
    <property type="entry name" value="Gibberellin 20 oxidase 2"/>
    <property type="match status" value="1"/>
</dbReference>
<evidence type="ECO:0000313" key="11">
    <source>
        <dbReference type="EMBL" id="KAK7247594.1"/>
    </source>
</evidence>
<gene>
    <name evidence="11" type="ORF">RIF29_42480</name>
</gene>
<dbReference type="PANTHER" id="PTHR47990">
    <property type="entry name" value="2-OXOGLUTARATE (2OG) AND FE(II)-DEPENDENT OXYGENASE SUPERFAMILY PROTEIN-RELATED"/>
    <property type="match status" value="1"/>
</dbReference>
<keyword evidence="12" id="KW-1185">Reference proteome</keyword>
<dbReference type="PROSITE" id="PS51471">
    <property type="entry name" value="FE2OG_OXY"/>
    <property type="match status" value="1"/>
</dbReference>
<feature type="domain" description="Fe2OG dioxygenase" evidence="10">
    <location>
        <begin position="216"/>
        <end position="318"/>
    </location>
</feature>
<accession>A0AAN9E703</accession>
<comment type="pathway">
    <text evidence="6">Plant hormone biosynthesis; gibberellin biosynthesis.</text>
</comment>
<dbReference type="EMBL" id="JAYWIO010000008">
    <property type="protein sequence ID" value="KAK7247594.1"/>
    <property type="molecule type" value="Genomic_DNA"/>
</dbReference>
<comment type="catalytic activity">
    <reaction evidence="8">
        <text>gibberellin A12 + 2 2-oxoglutarate + 3 O2 + H(+) = gibberellin A9 + 2 succinate + 3 CO2 + 2 H2O</text>
        <dbReference type="Rhea" id="RHEA:60772"/>
        <dbReference type="ChEBI" id="CHEBI:15377"/>
        <dbReference type="ChEBI" id="CHEBI:15378"/>
        <dbReference type="ChEBI" id="CHEBI:15379"/>
        <dbReference type="ChEBI" id="CHEBI:16526"/>
        <dbReference type="ChEBI" id="CHEBI:16810"/>
        <dbReference type="ChEBI" id="CHEBI:30031"/>
        <dbReference type="ChEBI" id="CHEBI:58627"/>
        <dbReference type="ChEBI" id="CHEBI:73255"/>
    </reaction>
    <physiologicalReaction direction="left-to-right" evidence="8">
        <dbReference type="Rhea" id="RHEA:60773"/>
    </physiologicalReaction>
</comment>
<comment type="similarity">
    <text evidence="7">Belongs to the iron/ascorbate-dependent oxidoreductase family. GA20OX subfamily.</text>
</comment>
<keyword evidence="3 9" id="KW-0479">Metal-binding</keyword>
<dbReference type="InterPro" id="IPR044861">
    <property type="entry name" value="IPNS-like_FE2OG_OXY"/>
</dbReference>
<comment type="pathway">
    <text evidence="2">Hormone biosynthesis.</text>
</comment>
<comment type="cofactor">
    <cofactor evidence="1">
        <name>L-ascorbate</name>
        <dbReference type="ChEBI" id="CHEBI:38290"/>
    </cofactor>
</comment>
<dbReference type="PRINTS" id="PR00682">
    <property type="entry name" value="IPNSYNTHASE"/>
</dbReference>
<dbReference type="InterPro" id="IPR050231">
    <property type="entry name" value="Iron_ascorbate_oxido_reductase"/>
</dbReference>
<evidence type="ECO:0000256" key="9">
    <source>
        <dbReference type="RuleBase" id="RU003682"/>
    </source>
</evidence>
<evidence type="ECO:0000256" key="4">
    <source>
        <dbReference type="ARBA" id="ARBA00023002"/>
    </source>
</evidence>
<organism evidence="11 12">
    <name type="scientific">Crotalaria pallida</name>
    <name type="common">Smooth rattlebox</name>
    <name type="synonym">Crotalaria striata</name>
    <dbReference type="NCBI Taxonomy" id="3830"/>
    <lineage>
        <taxon>Eukaryota</taxon>
        <taxon>Viridiplantae</taxon>
        <taxon>Streptophyta</taxon>
        <taxon>Embryophyta</taxon>
        <taxon>Tracheophyta</taxon>
        <taxon>Spermatophyta</taxon>
        <taxon>Magnoliopsida</taxon>
        <taxon>eudicotyledons</taxon>
        <taxon>Gunneridae</taxon>
        <taxon>Pentapetalae</taxon>
        <taxon>rosids</taxon>
        <taxon>fabids</taxon>
        <taxon>Fabales</taxon>
        <taxon>Fabaceae</taxon>
        <taxon>Papilionoideae</taxon>
        <taxon>50 kb inversion clade</taxon>
        <taxon>genistoids sensu lato</taxon>
        <taxon>core genistoids</taxon>
        <taxon>Crotalarieae</taxon>
        <taxon>Crotalaria</taxon>
    </lineage>
</organism>
<dbReference type="GO" id="GO:0045544">
    <property type="term" value="F:gibberellin 20-oxidase activity"/>
    <property type="evidence" value="ECO:0007669"/>
    <property type="project" value="UniProtKB-ARBA"/>
</dbReference>
<evidence type="ECO:0000256" key="8">
    <source>
        <dbReference type="ARBA" id="ARBA00050508"/>
    </source>
</evidence>
<evidence type="ECO:0000256" key="6">
    <source>
        <dbReference type="ARBA" id="ARBA00037909"/>
    </source>
</evidence>
<dbReference type="GO" id="GO:0009686">
    <property type="term" value="P:gibberellin biosynthetic process"/>
    <property type="evidence" value="ECO:0007669"/>
    <property type="project" value="UniProtKB-ARBA"/>
</dbReference>
<evidence type="ECO:0000256" key="1">
    <source>
        <dbReference type="ARBA" id="ARBA00001961"/>
    </source>
</evidence>
<evidence type="ECO:0000259" key="10">
    <source>
        <dbReference type="PROSITE" id="PS51471"/>
    </source>
</evidence>
<reference evidence="11 12" key="1">
    <citation type="submission" date="2024-01" db="EMBL/GenBank/DDBJ databases">
        <title>The genomes of 5 underutilized Papilionoideae crops provide insights into root nodulation and disease resistanc.</title>
        <authorList>
            <person name="Yuan L."/>
        </authorList>
    </citation>
    <scope>NUCLEOTIDE SEQUENCE [LARGE SCALE GENOMIC DNA]</scope>
    <source>
        <strain evidence="11">ZHUSHIDOU_FW_LH</strain>
        <tissue evidence="11">Leaf</tissue>
    </source>
</reference>
<dbReference type="GO" id="GO:0046872">
    <property type="term" value="F:metal ion binding"/>
    <property type="evidence" value="ECO:0007669"/>
    <property type="project" value="UniProtKB-KW"/>
</dbReference>
<dbReference type="InterPro" id="IPR027443">
    <property type="entry name" value="IPNS-like_sf"/>
</dbReference>
<name>A0AAN9E703_CROPI</name>
<sequence length="377" mass="42966">MESSDATHIHFPSPNDENGMMPIFDKDFLRNLKDIPKEFYWPSEEIVESSKEELRVPVIDLGVLKTGDEAAIAKAAELVRNACIKHGFFQVTNHGVDPNLINAAYQEMDTIFNLPMTKKLIAKKKPGTQEGYAGAHGDRYSSKLPWKETLTWIYDYNKESKSQVVDFFDAFFGGELHRTGLVYQKYCDAVKEFSPLVLELLAISLGVDRLQYVKFYEDGMQLMRCNSYPACVFSDHTLGTGPHNDPTGVTFLHQDQVGGLEVFVDNKWLALHSRPDAFIINIGDCFMALTNGIYKSCLHRVLANKERERKSLACFMNSRVDKAVRPPEALISPQEPRKYPDFTWAEFRDFTQEHHRADPETLDAFVSWIRSSNPPPE</sequence>
<dbReference type="InterPro" id="IPR005123">
    <property type="entry name" value="Oxoglu/Fe-dep_dioxygenase_dom"/>
</dbReference>
<keyword evidence="5 9" id="KW-0408">Iron</keyword>
<evidence type="ECO:0000256" key="2">
    <source>
        <dbReference type="ARBA" id="ARBA00004972"/>
    </source>
</evidence>
<dbReference type="Gene3D" id="2.60.120.330">
    <property type="entry name" value="B-lactam Antibiotic, Isopenicillin N Synthase, Chain"/>
    <property type="match status" value="1"/>
</dbReference>
<evidence type="ECO:0000256" key="5">
    <source>
        <dbReference type="ARBA" id="ARBA00023004"/>
    </source>
</evidence>
<dbReference type="Pfam" id="PF14226">
    <property type="entry name" value="DIOX_N"/>
    <property type="match status" value="1"/>
</dbReference>